<reference evidence="2 3" key="1">
    <citation type="submission" date="2020-06" db="EMBL/GenBank/DDBJ databases">
        <title>Genome sequence of Rhizobium sp strain ADMK78.</title>
        <authorList>
            <person name="Rahi P."/>
        </authorList>
    </citation>
    <scope>NUCLEOTIDE SEQUENCE [LARGE SCALE GENOMIC DNA]</scope>
    <source>
        <strain evidence="2 3">ADMK78</strain>
    </source>
</reference>
<dbReference type="PANTHER" id="PTHR42685">
    <property type="entry name" value="GERANYLGERANYL DIPHOSPHATE REDUCTASE"/>
    <property type="match status" value="1"/>
</dbReference>
<gene>
    <name evidence="2" type="ORF">FE840_000615</name>
</gene>
<proteinExistence type="predicted"/>
<dbReference type="PANTHER" id="PTHR42685:SF22">
    <property type="entry name" value="CONDITIONED MEDIUM FACTOR RECEPTOR 1"/>
    <property type="match status" value="1"/>
</dbReference>
<dbReference type="NCBIfam" id="TIGR02032">
    <property type="entry name" value="GG-red-SF"/>
    <property type="match status" value="1"/>
</dbReference>
<dbReference type="RefSeq" id="WP_171033730.1">
    <property type="nucleotide sequence ID" value="NZ_CP058350.1"/>
</dbReference>
<evidence type="ECO:0000313" key="2">
    <source>
        <dbReference type="EMBL" id="QLF68182.1"/>
    </source>
</evidence>
<dbReference type="Gene3D" id="3.50.50.60">
    <property type="entry name" value="FAD/NAD(P)-binding domain"/>
    <property type="match status" value="1"/>
</dbReference>
<dbReference type="InterPro" id="IPR036188">
    <property type="entry name" value="FAD/NAD-bd_sf"/>
</dbReference>
<dbReference type="EMBL" id="CP058350">
    <property type="protein sequence ID" value="QLF68182.1"/>
    <property type="molecule type" value="Genomic_DNA"/>
</dbReference>
<evidence type="ECO:0000313" key="3">
    <source>
        <dbReference type="Proteomes" id="UP000308530"/>
    </source>
</evidence>
<sequence>MGMAADFDVVVVGAGPAGSTAAIRLSELGYKVLVVDRTSFPRVKPCGGGLTIKALQWLPHSVAPVIEAATKKLVMGVKTPFDEKTELFQSDDYICTFVVREQFDKFNFERMIDAFVDFEENSGLRNISERSDSVELDFGSKRITAKYLIGADGANSVVRKILGVVKNFSRGFAIEGLVPYAKLDRIPDAEFFFGYVPNGYGWIFPKGDHLNVGIYTWDDGVSLSKDLLRTYCRSRLGIDELDHIVGFPLGFGGRRFVPTSNRVLMVGDAAGFAEPLLGEGLHNAIKSGRLAADAIHSAQTNVGLSGRAAYRKAIDPIVADLVRCDDMKKFYYNNMDGIGYGALKFPLSRHALMKGFAAGKTMLEITNQFMLSPFFSPAKPKSLQEYLSLHQHPGAAA</sequence>
<dbReference type="Proteomes" id="UP000308530">
    <property type="component" value="Chromosome"/>
</dbReference>
<protein>
    <submittedName>
        <fullName evidence="2">Geranylgeranyl reductase family protein</fullName>
    </submittedName>
</protein>
<name>A0ABX6QIR3_9HYPH</name>
<dbReference type="InterPro" id="IPR011777">
    <property type="entry name" value="Geranylgeranyl_Rdtase_fam"/>
</dbReference>
<dbReference type="PRINTS" id="PR00420">
    <property type="entry name" value="RNGMNOXGNASE"/>
</dbReference>
<dbReference type="InterPro" id="IPR050407">
    <property type="entry name" value="Geranylgeranyl_reductase"/>
</dbReference>
<dbReference type="SUPFAM" id="SSF51905">
    <property type="entry name" value="FAD/NAD(P)-binding domain"/>
    <property type="match status" value="1"/>
</dbReference>
<accession>A0ABX6QIR3</accession>
<organism evidence="2 3">
    <name type="scientific">Peteryoungia desertarenae</name>
    <dbReference type="NCBI Taxonomy" id="1813451"/>
    <lineage>
        <taxon>Bacteria</taxon>
        <taxon>Pseudomonadati</taxon>
        <taxon>Pseudomonadota</taxon>
        <taxon>Alphaproteobacteria</taxon>
        <taxon>Hyphomicrobiales</taxon>
        <taxon>Rhizobiaceae</taxon>
        <taxon>Peteryoungia</taxon>
    </lineage>
</organism>
<dbReference type="Pfam" id="PF01494">
    <property type="entry name" value="FAD_binding_3"/>
    <property type="match status" value="1"/>
</dbReference>
<dbReference type="InterPro" id="IPR002938">
    <property type="entry name" value="FAD-bd"/>
</dbReference>
<feature type="domain" description="FAD-binding" evidence="1">
    <location>
        <begin position="7"/>
        <end position="165"/>
    </location>
</feature>
<evidence type="ECO:0000259" key="1">
    <source>
        <dbReference type="Pfam" id="PF01494"/>
    </source>
</evidence>
<keyword evidence="3" id="KW-1185">Reference proteome</keyword>